<sequence>MILQSLLLTAALLSPGQSEITESQINALLARQEGIQRDVQMPGLFQGQLALTEGTVQIGRQQANTVRIESRGTARMAMGDKPPVDATLRVTFDGKPRYEPGSHAIYLDDAKLVDYRIEPQSVQQQYGLVVNLMLQSLQQRMKGKPVYRITGKGAEQTWWREHLTGVEVQPGKLKLLTR</sequence>
<dbReference type="InterPro" id="IPR010835">
    <property type="entry name" value="DUF1439"/>
</dbReference>
<evidence type="ECO:0000313" key="2">
    <source>
        <dbReference type="Proteomes" id="UP000594034"/>
    </source>
</evidence>
<accession>A0A5J6WTB5</accession>
<organism evidence="1 2">
    <name type="scientific">Aeromonas simiae</name>
    <dbReference type="NCBI Taxonomy" id="218936"/>
    <lineage>
        <taxon>Bacteria</taxon>
        <taxon>Pseudomonadati</taxon>
        <taxon>Pseudomonadota</taxon>
        <taxon>Gammaproteobacteria</taxon>
        <taxon>Aeromonadales</taxon>
        <taxon>Aeromonadaceae</taxon>
        <taxon>Aeromonas</taxon>
    </lineage>
</organism>
<dbReference type="EMBL" id="CP040449">
    <property type="protein sequence ID" value="QFI54132.1"/>
    <property type="molecule type" value="Genomic_DNA"/>
</dbReference>
<dbReference type="AlphaFoldDB" id="A0A5J6WTB5"/>
<name>A0A5J6WTB5_9GAMM</name>
<reference evidence="1 2" key="1">
    <citation type="submission" date="2019-05" db="EMBL/GenBank/DDBJ databases">
        <title>OXA-830, a novel chromosomally encoded expanded-spectrum class D beta-lactamase in Aeromonas simiae.</title>
        <authorList>
            <person name="Zhou W."/>
            <person name="Chen Q."/>
        </authorList>
    </citation>
    <scope>NUCLEOTIDE SEQUENCE [LARGE SCALE GENOMIC DNA]</scope>
    <source>
        <strain evidence="1 2">A6</strain>
    </source>
</reference>
<dbReference type="KEGG" id="asim:FE240_05130"/>
<protein>
    <submittedName>
        <fullName evidence="1">DUF1439 domain-containing protein</fullName>
    </submittedName>
</protein>
<dbReference type="Pfam" id="PF07273">
    <property type="entry name" value="DUF1439"/>
    <property type="match status" value="1"/>
</dbReference>
<evidence type="ECO:0000313" key="1">
    <source>
        <dbReference type="EMBL" id="QFI54132.1"/>
    </source>
</evidence>
<dbReference type="Gene3D" id="3.15.10.40">
    <property type="entry name" value="Uncharacterised protein PF07273, DUF1439"/>
    <property type="match status" value="1"/>
</dbReference>
<gene>
    <name evidence="1" type="ORF">FE240_05130</name>
</gene>
<dbReference type="Proteomes" id="UP000594034">
    <property type="component" value="Chromosome"/>
</dbReference>
<dbReference type="RefSeq" id="WP_042048788.1">
    <property type="nucleotide sequence ID" value="NZ_CDBY01000087.1"/>
</dbReference>
<dbReference type="OrthoDB" id="6398264at2"/>
<proteinExistence type="predicted"/>
<keyword evidence="2" id="KW-1185">Reference proteome</keyword>